<keyword evidence="12" id="KW-0446">Lipid-binding</keyword>
<gene>
    <name evidence="20" type="ORF">BDV98DRAFT_600016</name>
</gene>
<accession>A0A5C3R424</accession>
<keyword evidence="5" id="KW-0853">WD repeat</keyword>
<feature type="domain" description="SSD" evidence="19">
    <location>
        <begin position="293"/>
        <end position="452"/>
    </location>
</feature>
<sequence length="1252" mass="135434">MLEVLRGTSVMINSLAKLSRTIRAFGERFFRAFGIHCATHQIRVILICCVVITSLLYPALALYSTTTQVQYLSRLRILTSFSQDQQSLYTPDLVELWAGHDTVTQSTSASLLCSIERTLRVERILIRNFGADDVLDYPILRSALALEQTIQEMLTSNKVPCVTVGQKCLALTPLAFWNHDAKRVSGDPNILHTLNSRQNITYSGITLSPAMVFAGREADEVFEPYFDKAKFLSLTFFLLEDNCVSNVGHNAWLDIVKKSLTRVPALSYDQSSRSVPAPQLISLQFQPKEFNSISLLTYSAYIIILAYIAWSVRSMEASMHSPIGLAVTGLVEIIASTVTSLSVCALVGFKVTLVPWELLPLILFFVGAENMISLAEAVVKTPVTLPVKQRLAEGLSKAGTSNTLKLIVYNTVLGVIAGFSTGAIQQFCAFAIVVLVAHWFLAHVFFVTVLSIDIQRLELEDLIRQDPSSAPTISPTKEKKAIRANTFQQKAWVKLQGLLHGRASKNLSLVLLLAVTAVLYYTTYPATSDLYAGHVPAPRTSERANLSHHLITAQQPWNILNPSRATHLHLSIQPPTLLSFHPNTKAEKTHERKSGPLLLSSKAILITYDLAKIILLPIAVTTGLLYLLLLYLLKDAELLEAQRNRAEEDSTATSQKESLASMYTFSTIPRGTMTDTDLIAVNQDGRVIVSTSVQGEISIWQKATHGYERVDTSELTSTLSSGSSAGYLITAVTVDTAGEFVAFGTRCGLVAAWSLGASDGSPSSILKEQLQPSPVTELTFVGSNRSATLVLVASQKPGYVSRWQVQKSLNHEPVIPRSNVLIIGSTLLRFGPGGSYVVGFLLADGTFCLEKLDGTDVILLHDEPFVAGTPHDPVSQLHACKTYFEGGERIVLASSTEAGVVSLWDGQSGECITVLEDRYGKVSSLRVSHIFCETCHFCGELPLESFSLAFAVDSIVVFFKAYMQSQTRRCTCSHYQPRPSVIRESTTTTAGGGRLSRSGSVTNSPLLGPVRLRTPVPDSTSLFPVSGHGVHSRRASDNGSVLRSSVSLSLPIPPAFEFLDSVPSPVYETGRVSAGGATLPSSFWRNLFLRKELETSCGRGGWGSLGDTKLVGLRRRSRMGSGSGGGSASANVGASTPVPVLGGANAGHSLSSAALGRWEVWLYDPNSVSLQQSTLASLLRLPPSPDEVSVGSRPPSRRTSLSSIASAKERDSSSAHVPRLPFTRASPVVGGNKIYVGFGNTIGIIESASAVS</sequence>
<dbReference type="PANTHER" id="PTHR46378:SF1">
    <property type="entry name" value="STEROL REGULATORY ELEMENT-BINDING PROTEIN CLEAVAGE-ACTIVATING PROTEIN"/>
    <property type="match status" value="1"/>
</dbReference>
<evidence type="ECO:0000256" key="11">
    <source>
        <dbReference type="ARBA" id="ARBA00023098"/>
    </source>
</evidence>
<feature type="region of interest" description="Disordered" evidence="17">
    <location>
        <begin position="982"/>
        <end position="1010"/>
    </location>
</feature>
<keyword evidence="16" id="KW-0175">Coiled coil</keyword>
<dbReference type="GO" id="GO:0032934">
    <property type="term" value="F:sterol binding"/>
    <property type="evidence" value="ECO:0007669"/>
    <property type="project" value="InterPro"/>
</dbReference>
<dbReference type="SUPFAM" id="SSF50978">
    <property type="entry name" value="WD40 repeat-like"/>
    <property type="match status" value="1"/>
</dbReference>
<dbReference type="InterPro" id="IPR030225">
    <property type="entry name" value="SCAP"/>
</dbReference>
<evidence type="ECO:0000256" key="17">
    <source>
        <dbReference type="SAM" id="MobiDB-lite"/>
    </source>
</evidence>
<dbReference type="Proteomes" id="UP000305067">
    <property type="component" value="Unassembled WGS sequence"/>
</dbReference>
<organism evidence="20 21">
    <name type="scientific">Pterulicium gracile</name>
    <dbReference type="NCBI Taxonomy" id="1884261"/>
    <lineage>
        <taxon>Eukaryota</taxon>
        <taxon>Fungi</taxon>
        <taxon>Dikarya</taxon>
        <taxon>Basidiomycota</taxon>
        <taxon>Agaricomycotina</taxon>
        <taxon>Agaricomycetes</taxon>
        <taxon>Agaricomycetidae</taxon>
        <taxon>Agaricales</taxon>
        <taxon>Pleurotineae</taxon>
        <taxon>Pterulaceae</taxon>
        <taxon>Pterulicium</taxon>
    </lineage>
</organism>
<evidence type="ECO:0000256" key="9">
    <source>
        <dbReference type="ARBA" id="ARBA00022989"/>
    </source>
</evidence>
<comment type="similarity">
    <text evidence="3">Belongs to the WD repeat SCAP family.</text>
</comment>
<dbReference type="AlphaFoldDB" id="A0A5C3R424"/>
<keyword evidence="15" id="KW-0753">Steroid metabolism</keyword>
<keyword evidence="9 18" id="KW-1133">Transmembrane helix</keyword>
<keyword evidence="11" id="KW-0443">Lipid metabolism</keyword>
<dbReference type="Gene3D" id="2.130.10.10">
    <property type="entry name" value="YVTN repeat-like/Quinoprotein amine dehydrogenase"/>
    <property type="match status" value="1"/>
</dbReference>
<keyword evidence="7" id="KW-0677">Repeat</keyword>
<evidence type="ECO:0000256" key="1">
    <source>
        <dbReference type="ARBA" id="ARBA00004477"/>
    </source>
</evidence>
<dbReference type="GO" id="GO:0045540">
    <property type="term" value="P:regulation of cholesterol biosynthetic process"/>
    <property type="evidence" value="ECO:0007669"/>
    <property type="project" value="TreeGrafter"/>
</dbReference>
<feature type="transmembrane region" description="Helical" evidence="18">
    <location>
        <begin position="613"/>
        <end position="633"/>
    </location>
</feature>
<dbReference type="STRING" id="1884261.A0A5C3R424"/>
<evidence type="ECO:0000259" key="19">
    <source>
        <dbReference type="PROSITE" id="PS50156"/>
    </source>
</evidence>
<dbReference type="PROSITE" id="PS50156">
    <property type="entry name" value="SSD"/>
    <property type="match status" value="1"/>
</dbReference>
<proteinExistence type="inferred from homology"/>
<keyword evidence="8" id="KW-0256">Endoplasmic reticulum</keyword>
<evidence type="ECO:0000256" key="2">
    <source>
        <dbReference type="ARBA" id="ARBA00004653"/>
    </source>
</evidence>
<reference evidence="20 21" key="1">
    <citation type="journal article" date="2019" name="Nat. Ecol. Evol.">
        <title>Megaphylogeny resolves global patterns of mushroom evolution.</title>
        <authorList>
            <person name="Varga T."/>
            <person name="Krizsan K."/>
            <person name="Foldi C."/>
            <person name="Dima B."/>
            <person name="Sanchez-Garcia M."/>
            <person name="Sanchez-Ramirez S."/>
            <person name="Szollosi G.J."/>
            <person name="Szarkandi J.G."/>
            <person name="Papp V."/>
            <person name="Albert L."/>
            <person name="Andreopoulos W."/>
            <person name="Angelini C."/>
            <person name="Antonin V."/>
            <person name="Barry K.W."/>
            <person name="Bougher N.L."/>
            <person name="Buchanan P."/>
            <person name="Buyck B."/>
            <person name="Bense V."/>
            <person name="Catcheside P."/>
            <person name="Chovatia M."/>
            <person name="Cooper J."/>
            <person name="Damon W."/>
            <person name="Desjardin D."/>
            <person name="Finy P."/>
            <person name="Geml J."/>
            <person name="Haridas S."/>
            <person name="Hughes K."/>
            <person name="Justo A."/>
            <person name="Karasinski D."/>
            <person name="Kautmanova I."/>
            <person name="Kiss B."/>
            <person name="Kocsube S."/>
            <person name="Kotiranta H."/>
            <person name="LaButti K.M."/>
            <person name="Lechner B.E."/>
            <person name="Liimatainen K."/>
            <person name="Lipzen A."/>
            <person name="Lukacs Z."/>
            <person name="Mihaltcheva S."/>
            <person name="Morgado L.N."/>
            <person name="Niskanen T."/>
            <person name="Noordeloos M.E."/>
            <person name="Ohm R.A."/>
            <person name="Ortiz-Santana B."/>
            <person name="Ovrebo C."/>
            <person name="Racz N."/>
            <person name="Riley R."/>
            <person name="Savchenko A."/>
            <person name="Shiryaev A."/>
            <person name="Soop K."/>
            <person name="Spirin V."/>
            <person name="Szebenyi C."/>
            <person name="Tomsovsky M."/>
            <person name="Tulloss R.E."/>
            <person name="Uehling J."/>
            <person name="Grigoriev I.V."/>
            <person name="Vagvolgyi C."/>
            <person name="Papp T."/>
            <person name="Martin F.M."/>
            <person name="Miettinen O."/>
            <person name="Hibbett D.S."/>
            <person name="Nagy L.G."/>
        </authorList>
    </citation>
    <scope>NUCLEOTIDE SEQUENCE [LARGE SCALE GENOMIC DNA]</scope>
    <source>
        <strain evidence="20 21">CBS 309.79</strain>
    </source>
</reference>
<dbReference type="GO" id="GO:0008202">
    <property type="term" value="P:steroid metabolic process"/>
    <property type="evidence" value="ECO:0007669"/>
    <property type="project" value="UniProtKB-KW"/>
</dbReference>
<evidence type="ECO:0000256" key="5">
    <source>
        <dbReference type="ARBA" id="ARBA00022574"/>
    </source>
</evidence>
<feature type="transmembrane region" description="Helical" evidence="18">
    <location>
        <begin position="322"/>
        <end position="349"/>
    </location>
</feature>
<keyword evidence="13 18" id="KW-0472">Membrane</keyword>
<feature type="compositionally biased region" description="Low complexity" evidence="17">
    <location>
        <begin position="1192"/>
        <end position="1203"/>
    </location>
</feature>
<feature type="transmembrane region" description="Helical" evidence="18">
    <location>
        <begin position="406"/>
        <end position="424"/>
    </location>
</feature>
<dbReference type="EMBL" id="ML178814">
    <property type="protein sequence ID" value="TFL07751.1"/>
    <property type="molecule type" value="Genomic_DNA"/>
</dbReference>
<name>A0A5C3R424_9AGAR</name>
<dbReference type="OrthoDB" id="6510177at2759"/>
<dbReference type="GO" id="GO:0032936">
    <property type="term" value="C:SREBP-SCAP complex"/>
    <property type="evidence" value="ECO:0007669"/>
    <property type="project" value="TreeGrafter"/>
</dbReference>
<dbReference type="InterPro" id="IPR053958">
    <property type="entry name" value="HMGCR/SNAP/NPC1-like_SSD"/>
</dbReference>
<protein>
    <recommendedName>
        <fullName evidence="4">Sterol regulatory element-binding protein cleavage-activating protein</fullName>
    </recommendedName>
</protein>
<evidence type="ECO:0000256" key="10">
    <source>
        <dbReference type="ARBA" id="ARBA00023034"/>
    </source>
</evidence>
<feature type="transmembrane region" description="Helical" evidence="18">
    <location>
        <begin position="430"/>
        <end position="452"/>
    </location>
</feature>
<evidence type="ECO:0000256" key="18">
    <source>
        <dbReference type="SAM" id="Phobius"/>
    </source>
</evidence>
<evidence type="ECO:0000256" key="8">
    <source>
        <dbReference type="ARBA" id="ARBA00022824"/>
    </source>
</evidence>
<evidence type="ECO:0000256" key="15">
    <source>
        <dbReference type="ARBA" id="ARBA00023221"/>
    </source>
</evidence>
<dbReference type="Pfam" id="PF12349">
    <property type="entry name" value="Sterol-sensing"/>
    <property type="match status" value="1"/>
</dbReference>
<evidence type="ECO:0000256" key="14">
    <source>
        <dbReference type="ARBA" id="ARBA00023180"/>
    </source>
</evidence>
<evidence type="ECO:0000256" key="6">
    <source>
        <dbReference type="ARBA" id="ARBA00022692"/>
    </source>
</evidence>
<keyword evidence="14" id="KW-0325">Glycoprotein</keyword>
<evidence type="ECO:0000313" key="21">
    <source>
        <dbReference type="Proteomes" id="UP000305067"/>
    </source>
</evidence>
<keyword evidence="21" id="KW-1185">Reference proteome</keyword>
<feature type="transmembrane region" description="Helical" evidence="18">
    <location>
        <begin position="507"/>
        <end position="524"/>
    </location>
</feature>
<evidence type="ECO:0000256" key="7">
    <source>
        <dbReference type="ARBA" id="ARBA00022737"/>
    </source>
</evidence>
<keyword evidence="6 18" id="KW-0812">Transmembrane</keyword>
<feature type="transmembrane region" description="Helical" evidence="18">
    <location>
        <begin position="44"/>
        <end position="63"/>
    </location>
</feature>
<feature type="region of interest" description="Disordered" evidence="17">
    <location>
        <begin position="1181"/>
        <end position="1218"/>
    </location>
</feature>
<dbReference type="InterPro" id="IPR036322">
    <property type="entry name" value="WD40_repeat_dom_sf"/>
</dbReference>
<dbReference type="GO" id="GO:0005789">
    <property type="term" value="C:endoplasmic reticulum membrane"/>
    <property type="evidence" value="ECO:0007669"/>
    <property type="project" value="UniProtKB-SubCell"/>
</dbReference>
<evidence type="ECO:0000256" key="16">
    <source>
        <dbReference type="SAM" id="Coils"/>
    </source>
</evidence>
<evidence type="ECO:0000256" key="4">
    <source>
        <dbReference type="ARBA" id="ARBA00019541"/>
    </source>
</evidence>
<dbReference type="InterPro" id="IPR015943">
    <property type="entry name" value="WD40/YVTN_repeat-like_dom_sf"/>
</dbReference>
<comment type="subcellular location">
    <subcellularLocation>
        <location evidence="1">Endoplasmic reticulum membrane</location>
        <topology evidence="1">Multi-pass membrane protein</topology>
    </subcellularLocation>
    <subcellularLocation>
        <location evidence="2">Golgi apparatus membrane</location>
        <topology evidence="2">Multi-pass membrane protein</topology>
    </subcellularLocation>
</comment>
<keyword evidence="10" id="KW-0333">Golgi apparatus</keyword>
<feature type="coiled-coil region" evidence="16">
    <location>
        <begin position="629"/>
        <end position="656"/>
    </location>
</feature>
<evidence type="ECO:0000256" key="13">
    <source>
        <dbReference type="ARBA" id="ARBA00023136"/>
    </source>
</evidence>
<dbReference type="InterPro" id="IPR000731">
    <property type="entry name" value="SSD"/>
</dbReference>
<evidence type="ECO:0000313" key="20">
    <source>
        <dbReference type="EMBL" id="TFL07751.1"/>
    </source>
</evidence>
<feature type="transmembrane region" description="Helical" evidence="18">
    <location>
        <begin position="290"/>
        <end position="310"/>
    </location>
</feature>
<dbReference type="GO" id="GO:0032933">
    <property type="term" value="P:SREBP signaling pathway"/>
    <property type="evidence" value="ECO:0007669"/>
    <property type="project" value="InterPro"/>
</dbReference>
<evidence type="ECO:0000256" key="3">
    <source>
        <dbReference type="ARBA" id="ARBA00007410"/>
    </source>
</evidence>
<dbReference type="PANTHER" id="PTHR46378">
    <property type="entry name" value="STEROL REGULATORY ELEMENT-BINDING PROTEIN CLEAVAGE-ACTIVATING PROTEIN"/>
    <property type="match status" value="1"/>
</dbReference>
<dbReference type="GO" id="GO:0000139">
    <property type="term" value="C:Golgi membrane"/>
    <property type="evidence" value="ECO:0007669"/>
    <property type="project" value="UniProtKB-SubCell"/>
</dbReference>
<evidence type="ECO:0000256" key="12">
    <source>
        <dbReference type="ARBA" id="ARBA00023121"/>
    </source>
</evidence>
<feature type="transmembrane region" description="Helical" evidence="18">
    <location>
        <begin position="361"/>
        <end position="385"/>
    </location>
</feature>